<feature type="compositionally biased region" description="Polar residues" evidence="1">
    <location>
        <begin position="188"/>
        <end position="198"/>
    </location>
</feature>
<keyword evidence="4" id="KW-1185">Reference proteome</keyword>
<evidence type="ECO:0000313" key="4">
    <source>
        <dbReference type="Proteomes" id="UP000604898"/>
    </source>
</evidence>
<evidence type="ECO:0000313" key="3">
    <source>
        <dbReference type="EMBL" id="MBL4912001.1"/>
    </source>
</evidence>
<gene>
    <name evidence="3" type="ORF">JMA39_02400</name>
</gene>
<evidence type="ECO:0000256" key="2">
    <source>
        <dbReference type="SAM" id="Phobius"/>
    </source>
</evidence>
<accession>A0ABS1STX5</accession>
<dbReference type="Proteomes" id="UP000604898">
    <property type="component" value="Unassembled WGS sequence"/>
</dbReference>
<reference evidence="3 4" key="1">
    <citation type="submission" date="2021-01" db="EMBL/GenBank/DDBJ databases">
        <title>Genome sequence of Shewanella schlegeliana JCM 11561.</title>
        <authorList>
            <person name="Zhang H."/>
            <person name="Li C."/>
        </authorList>
    </citation>
    <scope>NUCLEOTIDE SEQUENCE [LARGE SCALE GENOMIC DNA]</scope>
    <source>
        <strain evidence="3 4">JCM 11561</strain>
    </source>
</reference>
<proteinExistence type="predicted"/>
<protein>
    <submittedName>
        <fullName evidence="3">Uncharacterized protein</fullName>
    </submittedName>
</protein>
<feature type="compositionally biased region" description="Basic and acidic residues" evidence="1">
    <location>
        <begin position="199"/>
        <end position="221"/>
    </location>
</feature>
<dbReference type="RefSeq" id="WP_202720228.1">
    <property type="nucleotide sequence ID" value="NZ_BPEX01000026.1"/>
</dbReference>
<feature type="transmembrane region" description="Helical" evidence="2">
    <location>
        <begin position="79"/>
        <end position="101"/>
    </location>
</feature>
<keyword evidence="2" id="KW-0812">Transmembrane</keyword>
<dbReference type="EMBL" id="JAESVD010000001">
    <property type="protein sequence ID" value="MBL4912001.1"/>
    <property type="molecule type" value="Genomic_DNA"/>
</dbReference>
<sequence>MRLARPQAQEIEQQVENDLCPYVPMINSFVAHRTLLIKDDVITGLYGAQDCHFKQSFTQVNTASETLQSHNKVTHQFKALPVTMLVLLLHLLGILLINQLWSARVPRLKDAPTVKIQSYLYQAPQTSLTLESESEQELLSASKSQSELAATLAKELTTEQKSIAVSPQSKGKPKAVSVASQLQLQQQTRPMVSIQANSRRADKKEQASHFTDASKESDRPNVSRFTQSYLEKQRANQLDTLIVDRARRYTQKRSLSEMDADMQELIFPEVDEYSKVVSTDHRLDPNRIVRHGDTCYRIVKVPTQLNPYAENIGYAFNCGGDKVKKAINDAIAARLEKLMLPIKQ</sequence>
<feature type="compositionally biased region" description="Low complexity" evidence="1">
    <location>
        <begin position="176"/>
        <end position="187"/>
    </location>
</feature>
<keyword evidence="2" id="KW-1133">Transmembrane helix</keyword>
<feature type="region of interest" description="Disordered" evidence="1">
    <location>
        <begin position="176"/>
        <end position="222"/>
    </location>
</feature>
<organism evidence="3 4">
    <name type="scientific">Shewanella schlegeliana</name>
    <dbReference type="NCBI Taxonomy" id="190308"/>
    <lineage>
        <taxon>Bacteria</taxon>
        <taxon>Pseudomonadati</taxon>
        <taxon>Pseudomonadota</taxon>
        <taxon>Gammaproteobacteria</taxon>
        <taxon>Alteromonadales</taxon>
        <taxon>Shewanellaceae</taxon>
        <taxon>Shewanella</taxon>
    </lineage>
</organism>
<comment type="caution">
    <text evidence="3">The sequence shown here is derived from an EMBL/GenBank/DDBJ whole genome shotgun (WGS) entry which is preliminary data.</text>
</comment>
<keyword evidence="2" id="KW-0472">Membrane</keyword>
<evidence type="ECO:0000256" key="1">
    <source>
        <dbReference type="SAM" id="MobiDB-lite"/>
    </source>
</evidence>
<name>A0ABS1STX5_9GAMM</name>